<evidence type="ECO:0000313" key="1">
    <source>
        <dbReference type="EMBL" id="MFC6662683.1"/>
    </source>
</evidence>
<accession>A0ABW1ZPZ8</accession>
<dbReference type="EMBL" id="JBHSWB010000002">
    <property type="protein sequence ID" value="MFC6662683.1"/>
    <property type="molecule type" value="Genomic_DNA"/>
</dbReference>
<protein>
    <submittedName>
        <fullName evidence="1">Uncharacterized protein</fullName>
    </submittedName>
</protein>
<dbReference type="RefSeq" id="WP_224612395.1">
    <property type="nucleotide sequence ID" value="NZ_JAIQXV010000026.1"/>
</dbReference>
<proteinExistence type="predicted"/>
<sequence>MSDASPSLEERWAQQFPGPAVPAPLPLTFSLWSAREQVLRELRADLGRLTQVRTAYRAFRQAQSGAACAARAQRLVLEAQARDHFFEACAHTQPVVARHVPASQGWDTARAVAVRLGEGA</sequence>
<name>A0ABW1ZPZ8_9DEIO</name>
<keyword evidence="2" id="KW-1185">Reference proteome</keyword>
<dbReference type="Proteomes" id="UP001596317">
    <property type="component" value="Unassembled WGS sequence"/>
</dbReference>
<reference evidence="2" key="1">
    <citation type="journal article" date="2019" name="Int. J. Syst. Evol. Microbiol.">
        <title>The Global Catalogue of Microorganisms (GCM) 10K type strain sequencing project: providing services to taxonomists for standard genome sequencing and annotation.</title>
        <authorList>
            <consortium name="The Broad Institute Genomics Platform"/>
            <consortium name="The Broad Institute Genome Sequencing Center for Infectious Disease"/>
            <person name="Wu L."/>
            <person name="Ma J."/>
        </authorList>
    </citation>
    <scope>NUCLEOTIDE SEQUENCE [LARGE SCALE GENOMIC DNA]</scope>
    <source>
        <strain evidence="2">CCUG 63830</strain>
    </source>
</reference>
<comment type="caution">
    <text evidence="1">The sequence shown here is derived from an EMBL/GenBank/DDBJ whole genome shotgun (WGS) entry which is preliminary data.</text>
</comment>
<evidence type="ECO:0000313" key="2">
    <source>
        <dbReference type="Proteomes" id="UP001596317"/>
    </source>
</evidence>
<organism evidence="1 2">
    <name type="scientific">Deinococcus multiflagellatus</name>
    <dbReference type="NCBI Taxonomy" id="1656887"/>
    <lineage>
        <taxon>Bacteria</taxon>
        <taxon>Thermotogati</taxon>
        <taxon>Deinococcota</taxon>
        <taxon>Deinococci</taxon>
        <taxon>Deinococcales</taxon>
        <taxon>Deinococcaceae</taxon>
        <taxon>Deinococcus</taxon>
    </lineage>
</organism>
<gene>
    <name evidence="1" type="ORF">ACFP90_21770</name>
</gene>